<evidence type="ECO:0000313" key="2">
    <source>
        <dbReference type="EMBL" id="CEP15622.1"/>
    </source>
</evidence>
<dbReference type="EMBL" id="LN732612">
    <property type="protein sequence ID" value="CEP15622.1"/>
    <property type="molecule type" value="Genomic_DNA"/>
</dbReference>
<keyword evidence="3" id="KW-1185">Reference proteome</keyword>
<evidence type="ECO:0000256" key="1">
    <source>
        <dbReference type="SAM" id="MobiDB-lite"/>
    </source>
</evidence>
<protein>
    <submittedName>
        <fullName evidence="2">Uncharacterized protein</fullName>
    </submittedName>
</protein>
<reference evidence="2 3" key="1">
    <citation type="submission" date="2014-09" db="EMBL/GenBank/DDBJ databases">
        <authorList>
            <person name="Ellenberger Sabrina"/>
        </authorList>
    </citation>
    <scope>NUCLEOTIDE SEQUENCE [LARGE SCALE GENOMIC DNA]</scope>
    <source>
        <strain evidence="2 3">CBS 412.66</strain>
    </source>
</reference>
<feature type="compositionally biased region" description="Polar residues" evidence="1">
    <location>
        <begin position="1"/>
        <end position="13"/>
    </location>
</feature>
<organism evidence="2 3">
    <name type="scientific">Parasitella parasitica</name>
    <dbReference type="NCBI Taxonomy" id="35722"/>
    <lineage>
        <taxon>Eukaryota</taxon>
        <taxon>Fungi</taxon>
        <taxon>Fungi incertae sedis</taxon>
        <taxon>Mucoromycota</taxon>
        <taxon>Mucoromycotina</taxon>
        <taxon>Mucoromycetes</taxon>
        <taxon>Mucorales</taxon>
        <taxon>Mucorineae</taxon>
        <taxon>Mucoraceae</taxon>
        <taxon>Parasitella</taxon>
    </lineage>
</organism>
<accession>A0A0B7NJT9</accession>
<feature type="region of interest" description="Disordered" evidence="1">
    <location>
        <begin position="1"/>
        <end position="44"/>
    </location>
</feature>
<name>A0A0B7NJT9_9FUNG</name>
<evidence type="ECO:0000313" key="3">
    <source>
        <dbReference type="Proteomes" id="UP000054107"/>
    </source>
</evidence>
<sequence length="69" mass="7716">MANITRSRVNSNDPAAARSPSYIQPDTPWSVVTAGKGKHRSKKQQQQLIISFKPTFVQPRAPTTDSKRH</sequence>
<proteinExistence type="predicted"/>
<dbReference type="Proteomes" id="UP000054107">
    <property type="component" value="Unassembled WGS sequence"/>
</dbReference>
<dbReference type="AlphaFoldDB" id="A0A0B7NJT9"/>
<gene>
    <name evidence="2" type="primary">PARPA_09860.1 scaffold 39137</name>
</gene>